<keyword evidence="4" id="KW-0804">Transcription</keyword>
<evidence type="ECO:0000313" key="6">
    <source>
        <dbReference type="EMBL" id="MEC4176357.1"/>
    </source>
</evidence>
<dbReference type="InterPro" id="IPR005119">
    <property type="entry name" value="LysR_subst-bd"/>
</dbReference>
<dbReference type="Pfam" id="PF03466">
    <property type="entry name" value="LysR_substrate"/>
    <property type="match status" value="1"/>
</dbReference>
<dbReference type="Proteomes" id="UP001349994">
    <property type="component" value="Unassembled WGS sequence"/>
</dbReference>
<dbReference type="PROSITE" id="PS50931">
    <property type="entry name" value="HTH_LYSR"/>
    <property type="match status" value="1"/>
</dbReference>
<dbReference type="RefSeq" id="WP_338210625.1">
    <property type="nucleotide sequence ID" value="NZ_JAYMFF010000014.1"/>
</dbReference>
<protein>
    <submittedName>
        <fullName evidence="6">LysR family transcriptional regulator</fullName>
    </submittedName>
</protein>
<evidence type="ECO:0000313" key="7">
    <source>
        <dbReference type="Proteomes" id="UP001349994"/>
    </source>
</evidence>
<dbReference type="SUPFAM" id="SSF53850">
    <property type="entry name" value="Periplasmic binding protein-like II"/>
    <property type="match status" value="1"/>
</dbReference>
<dbReference type="PRINTS" id="PR00039">
    <property type="entry name" value="HTHLYSR"/>
</dbReference>
<keyword evidence="2" id="KW-0805">Transcription regulation</keyword>
<feature type="domain" description="HTH lysR-type" evidence="5">
    <location>
        <begin position="1"/>
        <end position="58"/>
    </location>
</feature>
<organism evidence="6 7">
    <name type="scientific">Adlercreutzia wanghongyangiae</name>
    <dbReference type="NCBI Taxonomy" id="3111451"/>
    <lineage>
        <taxon>Bacteria</taxon>
        <taxon>Bacillati</taxon>
        <taxon>Actinomycetota</taxon>
        <taxon>Coriobacteriia</taxon>
        <taxon>Eggerthellales</taxon>
        <taxon>Eggerthellaceae</taxon>
        <taxon>Adlercreutzia</taxon>
    </lineage>
</organism>
<evidence type="ECO:0000256" key="2">
    <source>
        <dbReference type="ARBA" id="ARBA00023015"/>
    </source>
</evidence>
<evidence type="ECO:0000256" key="4">
    <source>
        <dbReference type="ARBA" id="ARBA00023163"/>
    </source>
</evidence>
<dbReference type="Gene3D" id="1.10.10.10">
    <property type="entry name" value="Winged helix-like DNA-binding domain superfamily/Winged helix DNA-binding domain"/>
    <property type="match status" value="1"/>
</dbReference>
<dbReference type="Gene3D" id="3.40.190.290">
    <property type="match status" value="1"/>
</dbReference>
<gene>
    <name evidence="6" type="ORF">VIN30_07825</name>
</gene>
<dbReference type="PANTHER" id="PTHR30346">
    <property type="entry name" value="TRANSCRIPTIONAL DUAL REGULATOR HCAR-RELATED"/>
    <property type="match status" value="1"/>
</dbReference>
<sequence>MELRTLRYFTTVVREGSITAAAKSLHVTQPTLSRQLAALEDELGHALYQRNRKGIELTEHGVILRRYAESILALADKAEEEIALPTHSIAGKVHIAAGETQAMELVAEAMRRTQALYPGITFELYSGTSADLMDNFVRGFYDFFLECEVRSHVDMHTMRLPHTDTWGILTRRDGPLARLDSVAPEDLVGQPLISSRQGVKVGVLGQWLGDLADEMDVRATYNLPLNAKFLVRAGLGSALTYRGLFETNEMSDLAFVPLSPTLESAQGIVWRKTLPTRQAQAFLDALKGACAEAEREGARGYRAPC</sequence>
<dbReference type="InterPro" id="IPR000847">
    <property type="entry name" value="LysR_HTH_N"/>
</dbReference>
<dbReference type="InterPro" id="IPR036388">
    <property type="entry name" value="WH-like_DNA-bd_sf"/>
</dbReference>
<accession>A0ABU6IIV6</accession>
<dbReference type="SUPFAM" id="SSF46785">
    <property type="entry name" value="Winged helix' DNA-binding domain"/>
    <property type="match status" value="1"/>
</dbReference>
<evidence type="ECO:0000256" key="1">
    <source>
        <dbReference type="ARBA" id="ARBA00009437"/>
    </source>
</evidence>
<dbReference type="EMBL" id="JAYMFF010000014">
    <property type="protein sequence ID" value="MEC4176357.1"/>
    <property type="molecule type" value="Genomic_DNA"/>
</dbReference>
<comment type="similarity">
    <text evidence="1">Belongs to the LysR transcriptional regulatory family.</text>
</comment>
<evidence type="ECO:0000256" key="3">
    <source>
        <dbReference type="ARBA" id="ARBA00023125"/>
    </source>
</evidence>
<comment type="caution">
    <text evidence="6">The sequence shown here is derived from an EMBL/GenBank/DDBJ whole genome shotgun (WGS) entry which is preliminary data.</text>
</comment>
<keyword evidence="3" id="KW-0238">DNA-binding</keyword>
<name>A0ABU6IIV6_9ACTN</name>
<dbReference type="PANTHER" id="PTHR30346:SF28">
    <property type="entry name" value="HTH-TYPE TRANSCRIPTIONAL REGULATOR CYNR"/>
    <property type="match status" value="1"/>
</dbReference>
<keyword evidence="7" id="KW-1185">Reference proteome</keyword>
<evidence type="ECO:0000259" key="5">
    <source>
        <dbReference type="PROSITE" id="PS50931"/>
    </source>
</evidence>
<proteinExistence type="inferred from homology"/>
<dbReference type="InterPro" id="IPR036390">
    <property type="entry name" value="WH_DNA-bd_sf"/>
</dbReference>
<reference evidence="6 7" key="1">
    <citation type="submission" date="2024-01" db="EMBL/GenBank/DDBJ databases">
        <title>novel species in genus Adlercreutzia.</title>
        <authorList>
            <person name="Liu X."/>
        </authorList>
    </citation>
    <scope>NUCLEOTIDE SEQUENCE [LARGE SCALE GENOMIC DNA]</scope>
    <source>
        <strain evidence="6 7">R7</strain>
    </source>
</reference>
<dbReference type="Pfam" id="PF00126">
    <property type="entry name" value="HTH_1"/>
    <property type="match status" value="1"/>
</dbReference>